<dbReference type="PANTHER" id="PTHR30622">
    <property type="entry name" value="UNDECAPRENYL-DIPHOSPHATASE"/>
    <property type="match status" value="1"/>
</dbReference>
<comment type="similarity">
    <text evidence="2">Belongs to the UppP family.</text>
</comment>
<comment type="subcellular location">
    <subcellularLocation>
        <location evidence="1">Cell membrane</location>
        <topology evidence="1">Multi-pass membrane protein</topology>
    </subcellularLocation>
</comment>
<feature type="transmembrane region" description="Helical" evidence="12">
    <location>
        <begin position="114"/>
        <end position="131"/>
    </location>
</feature>
<keyword evidence="7" id="KW-0378">Hydrolase</keyword>
<keyword evidence="5" id="KW-1003">Cell membrane</keyword>
<feature type="transmembrane region" description="Helical" evidence="12">
    <location>
        <begin position="44"/>
        <end position="63"/>
    </location>
</feature>
<evidence type="ECO:0000256" key="6">
    <source>
        <dbReference type="ARBA" id="ARBA00022692"/>
    </source>
</evidence>
<comment type="catalytic activity">
    <reaction evidence="11">
        <text>di-trans,octa-cis-undecaprenyl diphosphate + H2O = di-trans,octa-cis-undecaprenyl phosphate + phosphate + H(+)</text>
        <dbReference type="Rhea" id="RHEA:28094"/>
        <dbReference type="ChEBI" id="CHEBI:15377"/>
        <dbReference type="ChEBI" id="CHEBI:15378"/>
        <dbReference type="ChEBI" id="CHEBI:43474"/>
        <dbReference type="ChEBI" id="CHEBI:58405"/>
        <dbReference type="ChEBI" id="CHEBI:60392"/>
        <dbReference type="EC" id="3.6.1.27"/>
    </reaction>
</comment>
<feature type="transmembrane region" description="Helical" evidence="12">
    <location>
        <begin position="243"/>
        <end position="262"/>
    </location>
</feature>
<evidence type="ECO:0000256" key="1">
    <source>
        <dbReference type="ARBA" id="ARBA00004651"/>
    </source>
</evidence>
<evidence type="ECO:0000256" key="8">
    <source>
        <dbReference type="ARBA" id="ARBA00022989"/>
    </source>
</evidence>
<feature type="transmembrane region" description="Helical" evidence="12">
    <location>
        <begin position="143"/>
        <end position="161"/>
    </location>
</feature>
<evidence type="ECO:0000256" key="10">
    <source>
        <dbReference type="ARBA" id="ARBA00032707"/>
    </source>
</evidence>
<dbReference type="InterPro" id="IPR003824">
    <property type="entry name" value="UppP"/>
</dbReference>
<dbReference type="EC" id="3.6.1.27" evidence="3"/>
<keyword evidence="6 12" id="KW-0812">Transmembrane</keyword>
<dbReference type="AlphaFoldDB" id="A0A0F9VLL5"/>
<evidence type="ECO:0000256" key="5">
    <source>
        <dbReference type="ARBA" id="ARBA00022475"/>
    </source>
</evidence>
<dbReference type="PANTHER" id="PTHR30622:SF2">
    <property type="entry name" value="UNDECAPRENYL-DIPHOSPHATASE"/>
    <property type="match status" value="1"/>
</dbReference>
<protein>
    <recommendedName>
        <fullName evidence="4">Undecaprenyl-diphosphatase</fullName>
        <ecNumber evidence="3">3.6.1.27</ecNumber>
    </recommendedName>
    <alternativeName>
        <fullName evidence="10">Undecaprenyl pyrophosphate phosphatase</fullName>
    </alternativeName>
</protein>
<keyword evidence="8 12" id="KW-1133">Transmembrane helix</keyword>
<keyword evidence="9 12" id="KW-0472">Membrane</keyword>
<dbReference type="EMBL" id="LAZR01000021">
    <property type="protein sequence ID" value="KKO04945.1"/>
    <property type="molecule type" value="Genomic_DNA"/>
</dbReference>
<evidence type="ECO:0000256" key="7">
    <source>
        <dbReference type="ARBA" id="ARBA00022801"/>
    </source>
</evidence>
<organism evidence="13">
    <name type="scientific">marine sediment metagenome</name>
    <dbReference type="NCBI Taxonomy" id="412755"/>
    <lineage>
        <taxon>unclassified sequences</taxon>
        <taxon>metagenomes</taxon>
        <taxon>ecological metagenomes</taxon>
    </lineage>
</organism>
<accession>A0A0F9VLL5</accession>
<feature type="transmembrane region" description="Helical" evidence="12">
    <location>
        <begin position="84"/>
        <end position="102"/>
    </location>
</feature>
<feature type="transmembrane region" description="Helical" evidence="12">
    <location>
        <begin position="214"/>
        <end position="237"/>
    </location>
</feature>
<evidence type="ECO:0000256" key="4">
    <source>
        <dbReference type="ARBA" id="ARBA00021581"/>
    </source>
</evidence>
<dbReference type="GO" id="GO:0050380">
    <property type="term" value="F:undecaprenyl-diphosphatase activity"/>
    <property type="evidence" value="ECO:0007669"/>
    <property type="project" value="UniProtKB-EC"/>
</dbReference>
<proteinExistence type="inferred from homology"/>
<comment type="caution">
    <text evidence="13">The sequence shown here is derived from an EMBL/GenBank/DDBJ whole genome shotgun (WGS) entry which is preliminary data.</text>
</comment>
<sequence>MDTLDAIILGIIQGLTEFLPVSSSGHLELGKAILGDDSVQEESLLFTVVLHFATALSTIVVFRKDIWEILSGLFQFKWNEESQFSAKIIISMLPAVFVGLFFEEQLEAFFGGNIRFVGFMLIITAVLLFFADKAKDTDKKVSFKNAFIVGISQAIAMLPGISRSGATISTSVLLGVDKSKAARFSFLMVVPLIFGKIAKDIMSGDLNFDGENNIAMGAGFIAAFLAGLAACTWMIKLVRKSKLSYFAIYCLVVGLIAIIYGFTNP</sequence>
<dbReference type="GO" id="GO:0005886">
    <property type="term" value="C:plasma membrane"/>
    <property type="evidence" value="ECO:0007669"/>
    <property type="project" value="UniProtKB-SubCell"/>
</dbReference>
<reference evidence="13" key="1">
    <citation type="journal article" date="2015" name="Nature">
        <title>Complex archaea that bridge the gap between prokaryotes and eukaryotes.</title>
        <authorList>
            <person name="Spang A."/>
            <person name="Saw J.H."/>
            <person name="Jorgensen S.L."/>
            <person name="Zaremba-Niedzwiedzka K."/>
            <person name="Martijn J."/>
            <person name="Lind A.E."/>
            <person name="van Eijk R."/>
            <person name="Schleper C."/>
            <person name="Guy L."/>
            <person name="Ettema T.J."/>
        </authorList>
    </citation>
    <scope>NUCLEOTIDE SEQUENCE</scope>
</reference>
<evidence type="ECO:0000256" key="2">
    <source>
        <dbReference type="ARBA" id="ARBA00010621"/>
    </source>
</evidence>
<evidence type="ECO:0000256" key="12">
    <source>
        <dbReference type="SAM" id="Phobius"/>
    </source>
</evidence>
<gene>
    <name evidence="13" type="ORF">LCGC14_0082570</name>
</gene>
<feature type="transmembrane region" description="Helical" evidence="12">
    <location>
        <begin position="181"/>
        <end position="202"/>
    </location>
</feature>
<evidence type="ECO:0000313" key="13">
    <source>
        <dbReference type="EMBL" id="KKO04945.1"/>
    </source>
</evidence>
<dbReference type="Pfam" id="PF02673">
    <property type="entry name" value="BacA"/>
    <property type="match status" value="1"/>
</dbReference>
<name>A0A0F9VLL5_9ZZZZ</name>
<dbReference type="HAMAP" id="MF_01006">
    <property type="entry name" value="Undec_diphosphatase"/>
    <property type="match status" value="1"/>
</dbReference>
<evidence type="ECO:0000256" key="9">
    <source>
        <dbReference type="ARBA" id="ARBA00023136"/>
    </source>
</evidence>
<evidence type="ECO:0000256" key="3">
    <source>
        <dbReference type="ARBA" id="ARBA00012374"/>
    </source>
</evidence>
<evidence type="ECO:0000256" key="11">
    <source>
        <dbReference type="ARBA" id="ARBA00047594"/>
    </source>
</evidence>